<evidence type="ECO:0000256" key="6">
    <source>
        <dbReference type="PIRSR" id="PIRSR000106-1"/>
    </source>
</evidence>
<dbReference type="PROSITE" id="PS00331">
    <property type="entry name" value="MALIC_ENZYMES"/>
    <property type="match status" value="1"/>
</dbReference>
<dbReference type="InterPro" id="IPR001891">
    <property type="entry name" value="Malic_OxRdtase"/>
</dbReference>
<dbReference type="InterPro" id="IPR012301">
    <property type="entry name" value="Malic_N_dom"/>
</dbReference>
<dbReference type="OrthoDB" id="9805787at2"/>
<evidence type="ECO:0000313" key="11">
    <source>
        <dbReference type="Proteomes" id="UP000199695"/>
    </source>
</evidence>
<dbReference type="GO" id="GO:0004470">
    <property type="term" value="F:malic enzyme activity"/>
    <property type="evidence" value="ECO:0007669"/>
    <property type="project" value="InterPro"/>
</dbReference>
<dbReference type="PROSITE" id="PS51671">
    <property type="entry name" value="ACT"/>
    <property type="match status" value="1"/>
</dbReference>
<sequence length="439" mass="46416">MSIRNVVRTIIVETPSKPGNLGKVTTAIGKAGGDIGDITTIKIGPLSTVRDITVHCENDDQLHQVVLAIKELGNGIRILSVSDDVLRAHEGGKIHMTSRMDIRSLADLRRVYTPGVANVCRVIQEEPEKARYYTSIGNTVAIITDGTAILGLGNIGPMAGMPVMEGKAALFDRFAGISGIPILLGTSDPDEVVRTVKNIYQGFGGILLEDIGSPHCFEIEERLKQELPIPVMHDDQHGTAVVTLAAVISACRSAGVSLKDAVVGQIGLGAAGLAICRMFMAYGVEEMCGVDRQPDALNRLADYGGTPVDSIEELMERCDIVIATTGVPGLIKPEMVRSGQVILALSNPKPEIEPEEALKAGAAFAADGRSVNNVLGFPGIFRGVLNAGAKEITHPMLVAAALAIANCTNPGELVPHPLDPKVHEEVALAVEREASQGKE</sequence>
<dbReference type="InterPro" id="IPR045865">
    <property type="entry name" value="ACT-like_dom_sf"/>
</dbReference>
<dbReference type="InterPro" id="IPR012302">
    <property type="entry name" value="Malic_NAD-bd"/>
</dbReference>
<dbReference type="InterPro" id="IPR015884">
    <property type="entry name" value="Malic_enzyme_CS"/>
</dbReference>
<feature type="binding site" evidence="8">
    <location>
        <position position="209"/>
    </location>
    <ligand>
        <name>a divalent metal cation</name>
        <dbReference type="ChEBI" id="CHEBI:60240"/>
    </ligand>
</feature>
<feature type="active site" description="Proton donor" evidence="6">
    <location>
        <position position="112"/>
    </location>
</feature>
<comment type="similarity">
    <text evidence="2">Belongs to the malic enzymes family.</text>
</comment>
<dbReference type="SMART" id="SM00919">
    <property type="entry name" value="Malic_M"/>
    <property type="match status" value="1"/>
</dbReference>
<keyword evidence="11" id="KW-1185">Reference proteome</keyword>
<name>A0A1H8BB21_9BACL</name>
<feature type="binding site" evidence="8">
    <location>
        <position position="235"/>
    </location>
    <ligand>
        <name>a divalent metal cation</name>
        <dbReference type="ChEBI" id="CHEBI:60240"/>
    </ligand>
</feature>
<dbReference type="InterPro" id="IPR051674">
    <property type="entry name" value="Malate_Decarboxylase"/>
</dbReference>
<proteinExistence type="inferred from homology"/>
<evidence type="ECO:0000256" key="4">
    <source>
        <dbReference type="ARBA" id="ARBA00023002"/>
    </source>
</evidence>
<dbReference type="GO" id="GO:0051287">
    <property type="term" value="F:NAD binding"/>
    <property type="evidence" value="ECO:0007669"/>
    <property type="project" value="InterPro"/>
</dbReference>
<dbReference type="Pfam" id="PF03949">
    <property type="entry name" value="Malic_M"/>
    <property type="match status" value="1"/>
</dbReference>
<feature type="binding site" evidence="7">
    <location>
        <position position="347"/>
    </location>
    <ligand>
        <name>(S)-malate</name>
        <dbReference type="ChEBI" id="CHEBI:15589"/>
    </ligand>
</feature>
<dbReference type="InterPro" id="IPR046346">
    <property type="entry name" value="Aminoacid_DH-like_N_sf"/>
</dbReference>
<dbReference type="STRING" id="1173111.SAMN05444955_10262"/>
<evidence type="ECO:0000256" key="3">
    <source>
        <dbReference type="ARBA" id="ARBA00022723"/>
    </source>
</evidence>
<evidence type="ECO:0000256" key="1">
    <source>
        <dbReference type="ARBA" id="ARBA00001936"/>
    </source>
</evidence>
<organism evidence="10 11">
    <name type="scientific">Lihuaxuella thermophila</name>
    <dbReference type="NCBI Taxonomy" id="1173111"/>
    <lineage>
        <taxon>Bacteria</taxon>
        <taxon>Bacillati</taxon>
        <taxon>Bacillota</taxon>
        <taxon>Bacilli</taxon>
        <taxon>Bacillales</taxon>
        <taxon>Thermoactinomycetaceae</taxon>
        <taxon>Lihuaxuella</taxon>
    </lineage>
</organism>
<dbReference type="PANTHER" id="PTHR43237:SF4">
    <property type="entry name" value="NADP-DEPENDENT MALIC ENZYME"/>
    <property type="match status" value="1"/>
</dbReference>
<evidence type="ECO:0000259" key="9">
    <source>
        <dbReference type="PROSITE" id="PS51671"/>
    </source>
</evidence>
<dbReference type="SUPFAM" id="SSF55021">
    <property type="entry name" value="ACT-like"/>
    <property type="match status" value="1"/>
</dbReference>
<evidence type="ECO:0000256" key="5">
    <source>
        <dbReference type="ARBA" id="ARBA00029440"/>
    </source>
</evidence>
<feature type="binding site" evidence="8">
    <location>
        <position position="210"/>
    </location>
    <ligand>
        <name>a divalent metal cation</name>
        <dbReference type="ChEBI" id="CHEBI:60240"/>
    </ligand>
</feature>
<dbReference type="GO" id="GO:0046872">
    <property type="term" value="F:metal ion binding"/>
    <property type="evidence" value="ECO:0007669"/>
    <property type="project" value="UniProtKB-KW"/>
</dbReference>
<evidence type="ECO:0000256" key="7">
    <source>
        <dbReference type="PIRSR" id="PIRSR000106-2"/>
    </source>
</evidence>
<dbReference type="Gene3D" id="3.40.50.10380">
    <property type="entry name" value="Malic enzyme, N-terminal domain"/>
    <property type="match status" value="1"/>
</dbReference>
<dbReference type="PANTHER" id="PTHR43237">
    <property type="entry name" value="NADP-DEPENDENT MALIC ENZYME"/>
    <property type="match status" value="1"/>
</dbReference>
<dbReference type="AlphaFoldDB" id="A0A1H8BB21"/>
<dbReference type="GO" id="GO:0016616">
    <property type="term" value="F:oxidoreductase activity, acting on the CH-OH group of donors, NAD or NADP as acceptor"/>
    <property type="evidence" value="ECO:0007669"/>
    <property type="project" value="InterPro"/>
</dbReference>
<dbReference type="SUPFAM" id="SSF51735">
    <property type="entry name" value="NAD(P)-binding Rossmann-fold domains"/>
    <property type="match status" value="1"/>
</dbReference>
<feature type="active site" description="Proton acceptor" evidence="6">
    <location>
        <position position="167"/>
    </location>
</feature>
<dbReference type="InterPro" id="IPR037062">
    <property type="entry name" value="Malic_N_dom_sf"/>
</dbReference>
<keyword evidence="3 8" id="KW-0479">Metal-binding</keyword>
<protein>
    <submittedName>
        <fullName evidence="10">Malate dehydrogenase (Oxaloacetate-decarboxylating)</fullName>
    </submittedName>
</protein>
<dbReference type="PIRSF" id="PIRSF000106">
    <property type="entry name" value="ME"/>
    <property type="match status" value="1"/>
</dbReference>
<evidence type="ECO:0000256" key="2">
    <source>
        <dbReference type="ARBA" id="ARBA00008785"/>
    </source>
</evidence>
<dbReference type="EMBL" id="FOCQ01000002">
    <property type="protein sequence ID" value="SEM79208.1"/>
    <property type="molecule type" value="Genomic_DNA"/>
</dbReference>
<dbReference type="Pfam" id="PF00390">
    <property type="entry name" value="malic"/>
    <property type="match status" value="1"/>
</dbReference>
<dbReference type="InterPro" id="IPR002912">
    <property type="entry name" value="ACT_dom"/>
</dbReference>
<feature type="binding site" evidence="7">
    <location>
        <position position="372"/>
    </location>
    <ligand>
        <name>(S)-malate</name>
        <dbReference type="ChEBI" id="CHEBI:15589"/>
    </ligand>
</feature>
<evidence type="ECO:0000313" key="10">
    <source>
        <dbReference type="EMBL" id="SEM79208.1"/>
    </source>
</evidence>
<comment type="pathway">
    <text evidence="5">Amino-acid biosynthesis.</text>
</comment>
<reference evidence="10 11" key="1">
    <citation type="submission" date="2016-10" db="EMBL/GenBank/DDBJ databases">
        <authorList>
            <person name="de Groot N.N."/>
        </authorList>
    </citation>
    <scope>NUCLEOTIDE SEQUENCE [LARGE SCALE GENOMIC DNA]</scope>
    <source>
        <strain evidence="10 11">DSM 46701</strain>
    </source>
</reference>
<dbReference type="SMART" id="SM01274">
    <property type="entry name" value="malic"/>
    <property type="match status" value="1"/>
</dbReference>
<dbReference type="Gene3D" id="3.40.50.720">
    <property type="entry name" value="NAD(P)-binding Rossmann-like Domain"/>
    <property type="match status" value="1"/>
</dbReference>
<dbReference type="InterPro" id="IPR036291">
    <property type="entry name" value="NAD(P)-bd_dom_sf"/>
</dbReference>
<evidence type="ECO:0000256" key="8">
    <source>
        <dbReference type="PIRSR" id="PIRSR000106-3"/>
    </source>
</evidence>
<accession>A0A1H8BB21</accession>
<comment type="cofactor">
    <cofactor evidence="1">
        <name>Mn(2+)</name>
        <dbReference type="ChEBI" id="CHEBI:29035"/>
    </cofactor>
</comment>
<dbReference type="SUPFAM" id="SSF53223">
    <property type="entry name" value="Aminoacid dehydrogenase-like, N-terminal domain"/>
    <property type="match status" value="1"/>
</dbReference>
<feature type="domain" description="ACT" evidence="9">
    <location>
        <begin position="9"/>
        <end position="84"/>
    </location>
</feature>
<dbReference type="Proteomes" id="UP000199695">
    <property type="component" value="Unassembled WGS sequence"/>
</dbReference>
<gene>
    <name evidence="10" type="ORF">SAMN05444955_10262</name>
</gene>
<keyword evidence="4" id="KW-0560">Oxidoreductase</keyword>
<dbReference type="RefSeq" id="WP_089964863.1">
    <property type="nucleotide sequence ID" value="NZ_FOCQ01000002.1"/>
</dbReference>
<comment type="cofactor">
    <cofactor evidence="8">
        <name>Mg(2+)</name>
        <dbReference type="ChEBI" id="CHEBI:18420"/>
    </cofactor>
    <cofactor evidence="8">
        <name>Mn(2+)</name>
        <dbReference type="ChEBI" id="CHEBI:29035"/>
    </cofactor>
    <text evidence="8">Divalent metal cations. Prefers magnesium or manganese.</text>
</comment>